<dbReference type="Pfam" id="PF01148">
    <property type="entry name" value="CTP_transf_1"/>
    <property type="match status" value="1"/>
</dbReference>
<reference evidence="25 26" key="1">
    <citation type="submission" date="2013-04" db="EMBL/GenBank/DDBJ databases">
        <title>The Genome Sequence of Treponema maltophilum ATCC 51939.</title>
        <authorList>
            <consortium name="The Broad Institute Genomics Platform"/>
            <person name="Earl A."/>
            <person name="Ward D."/>
            <person name="Feldgarden M."/>
            <person name="Gevers D."/>
            <person name="Leonetti C."/>
            <person name="Blanton J.M."/>
            <person name="Dewhirst F.E."/>
            <person name="Izard J."/>
            <person name="Walker B."/>
            <person name="Young S."/>
            <person name="Zeng Q."/>
            <person name="Gargeya S."/>
            <person name="Fitzgerald M."/>
            <person name="Haas B."/>
            <person name="Abouelleil A."/>
            <person name="Allen A.W."/>
            <person name="Alvarado L."/>
            <person name="Arachchi H.M."/>
            <person name="Berlin A.M."/>
            <person name="Chapman S.B."/>
            <person name="Gainer-Dewar J."/>
            <person name="Goldberg J."/>
            <person name="Griggs A."/>
            <person name="Gujja S."/>
            <person name="Hansen M."/>
            <person name="Howarth C."/>
            <person name="Imamovic A."/>
            <person name="Ireland A."/>
            <person name="Larimer J."/>
            <person name="McCowan C."/>
            <person name="Murphy C."/>
            <person name="Pearson M."/>
            <person name="Poon T.W."/>
            <person name="Priest M."/>
            <person name="Roberts A."/>
            <person name="Saif S."/>
            <person name="Shea T."/>
            <person name="Sisk P."/>
            <person name="Sykes S."/>
            <person name="Wortman J."/>
            <person name="Nusbaum C."/>
            <person name="Birren B."/>
        </authorList>
    </citation>
    <scope>NUCLEOTIDE SEQUENCE [LARGE SCALE GENOMIC DNA]</scope>
    <source>
        <strain evidence="25 26">ATCC 51939</strain>
    </source>
</reference>
<keyword evidence="13 24" id="KW-1133">Transmembrane helix</keyword>
<comment type="caution">
    <text evidence="25">The sequence shown here is derived from an EMBL/GenBank/DDBJ whole genome shotgun (WGS) entry which is preliminary data.</text>
</comment>
<evidence type="ECO:0000256" key="4">
    <source>
        <dbReference type="ARBA" id="ARBA00005189"/>
    </source>
</evidence>
<comment type="catalytic activity">
    <reaction evidence="1">
        <text>a 1,2-diacyl-sn-glycero-3-phosphate + CTP + H(+) = a CDP-1,2-diacyl-sn-glycerol + diphosphate</text>
        <dbReference type="Rhea" id="RHEA:16229"/>
        <dbReference type="ChEBI" id="CHEBI:15378"/>
        <dbReference type="ChEBI" id="CHEBI:33019"/>
        <dbReference type="ChEBI" id="CHEBI:37563"/>
        <dbReference type="ChEBI" id="CHEBI:58332"/>
        <dbReference type="ChEBI" id="CHEBI:58608"/>
        <dbReference type="EC" id="2.7.7.41"/>
    </reaction>
</comment>
<keyword evidence="8" id="KW-1003">Cell membrane</keyword>
<evidence type="ECO:0000256" key="16">
    <source>
        <dbReference type="ARBA" id="ARBA00023209"/>
    </source>
</evidence>
<dbReference type="RefSeq" id="WP_016525419.1">
    <property type="nucleotide sequence ID" value="NZ_KE332518.1"/>
</dbReference>
<dbReference type="EMBL" id="ATFF01000006">
    <property type="protein sequence ID" value="EPF30808.1"/>
    <property type="molecule type" value="Genomic_DNA"/>
</dbReference>
<evidence type="ECO:0000256" key="3">
    <source>
        <dbReference type="ARBA" id="ARBA00005119"/>
    </source>
</evidence>
<dbReference type="STRING" id="1125699.HMPREF9194_01132"/>
<protein>
    <recommendedName>
        <fullName evidence="7">Phosphatidate cytidylyltransferase</fullName>
        <ecNumber evidence="6">2.7.7.41</ecNumber>
    </recommendedName>
    <alternativeName>
        <fullName evidence="20">CDP-DAG synthase</fullName>
    </alternativeName>
    <alternativeName>
        <fullName evidence="22">CDP-DG synthase</fullName>
    </alternativeName>
    <alternativeName>
        <fullName evidence="18">CDP-diacylglycerol synthase</fullName>
    </alternativeName>
    <alternativeName>
        <fullName evidence="21">CDP-diglyceride pyrophosphorylase</fullName>
    </alternativeName>
    <alternativeName>
        <fullName evidence="23">CDP-diglyceride synthase</fullName>
    </alternativeName>
    <alternativeName>
        <fullName evidence="19">CTP:phosphatidate cytidylyltransferase</fullName>
    </alternativeName>
</protein>
<dbReference type="Proteomes" id="UP000014541">
    <property type="component" value="Unassembled WGS sequence"/>
</dbReference>
<keyword evidence="16" id="KW-0594">Phospholipid biosynthesis</keyword>
<dbReference type="PANTHER" id="PTHR46382">
    <property type="entry name" value="PHOSPHATIDATE CYTIDYLYLTRANSFERASE"/>
    <property type="match status" value="1"/>
</dbReference>
<evidence type="ECO:0000256" key="6">
    <source>
        <dbReference type="ARBA" id="ARBA00012487"/>
    </source>
</evidence>
<evidence type="ECO:0000256" key="21">
    <source>
        <dbReference type="ARBA" id="ARBA00032396"/>
    </source>
</evidence>
<evidence type="ECO:0000256" key="12">
    <source>
        <dbReference type="ARBA" id="ARBA00022695"/>
    </source>
</evidence>
<feature type="transmembrane region" description="Helical" evidence="24">
    <location>
        <begin position="7"/>
        <end position="24"/>
    </location>
</feature>
<comment type="subcellular location">
    <subcellularLocation>
        <location evidence="2">Cell membrane</location>
        <topology evidence="2">Multi-pass membrane protein</topology>
    </subcellularLocation>
</comment>
<evidence type="ECO:0000256" key="15">
    <source>
        <dbReference type="ARBA" id="ARBA00023136"/>
    </source>
</evidence>
<evidence type="ECO:0000313" key="26">
    <source>
        <dbReference type="Proteomes" id="UP000014541"/>
    </source>
</evidence>
<dbReference type="HOGENOM" id="CLU_037294_3_1_12"/>
<feature type="transmembrane region" description="Helical" evidence="24">
    <location>
        <begin position="147"/>
        <end position="166"/>
    </location>
</feature>
<keyword evidence="15 24" id="KW-0472">Membrane</keyword>
<keyword evidence="9" id="KW-0444">Lipid biosynthesis</keyword>
<evidence type="ECO:0000256" key="10">
    <source>
        <dbReference type="ARBA" id="ARBA00022679"/>
    </source>
</evidence>
<evidence type="ECO:0000256" key="8">
    <source>
        <dbReference type="ARBA" id="ARBA00022475"/>
    </source>
</evidence>
<accession>S3JXV3</accession>
<evidence type="ECO:0000256" key="24">
    <source>
        <dbReference type="SAM" id="Phobius"/>
    </source>
</evidence>
<dbReference type="GO" id="GO:0004605">
    <property type="term" value="F:phosphatidate cytidylyltransferase activity"/>
    <property type="evidence" value="ECO:0007669"/>
    <property type="project" value="UniProtKB-EC"/>
</dbReference>
<sequence>MNKTVQRLLTFFIGVPLVVSMAVITFAHHIVLHCAIVAAALIASWELHGILKHKLPCQPQFMVMLSAAFIPFIASIVCIGGRSASWISLALIVSLLANFTYEIFSPDNKKSFTDAILRLCSSTFITVYIGFLLTYISLLTVMPDSPIFIALFFLLVFACDSFAWLFGMLFGKGSRGLIAASPNKSIAGFIGGIVLSAAAGYAVYFFYPAVFGFKPVQVIITALCVSIAAIAGDLVESLIKRSAECKDSGIVIPGRGGFLDSIDSILFAAPVYYIVICFFFV</sequence>
<evidence type="ECO:0000256" key="22">
    <source>
        <dbReference type="ARBA" id="ARBA00032743"/>
    </source>
</evidence>
<dbReference type="PATRIC" id="fig|1125699.3.peg.1152"/>
<evidence type="ECO:0000256" key="17">
    <source>
        <dbReference type="ARBA" id="ARBA00023264"/>
    </source>
</evidence>
<dbReference type="eggNOG" id="COG4589">
    <property type="taxonomic scope" value="Bacteria"/>
</dbReference>
<evidence type="ECO:0000256" key="9">
    <source>
        <dbReference type="ARBA" id="ARBA00022516"/>
    </source>
</evidence>
<evidence type="ECO:0000256" key="11">
    <source>
        <dbReference type="ARBA" id="ARBA00022692"/>
    </source>
</evidence>
<keyword evidence="11 24" id="KW-0812">Transmembrane</keyword>
<feature type="transmembrane region" description="Helical" evidence="24">
    <location>
        <begin position="86"/>
        <end position="104"/>
    </location>
</feature>
<keyword evidence="12" id="KW-0548">Nucleotidyltransferase</keyword>
<evidence type="ECO:0000256" key="19">
    <source>
        <dbReference type="ARBA" id="ARBA00031825"/>
    </source>
</evidence>
<evidence type="ECO:0000256" key="7">
    <source>
        <dbReference type="ARBA" id="ARBA00019373"/>
    </source>
</evidence>
<evidence type="ECO:0000256" key="2">
    <source>
        <dbReference type="ARBA" id="ARBA00004651"/>
    </source>
</evidence>
<dbReference type="PANTHER" id="PTHR46382:SF1">
    <property type="entry name" value="PHOSPHATIDATE CYTIDYLYLTRANSFERASE"/>
    <property type="match status" value="1"/>
</dbReference>
<dbReference type="AlphaFoldDB" id="S3JXV3"/>
<comment type="similarity">
    <text evidence="5">Belongs to the CDS family.</text>
</comment>
<evidence type="ECO:0000256" key="5">
    <source>
        <dbReference type="ARBA" id="ARBA00010185"/>
    </source>
</evidence>
<feature type="transmembrane region" description="Helical" evidence="24">
    <location>
        <begin position="219"/>
        <end position="239"/>
    </location>
</feature>
<evidence type="ECO:0000313" key="25">
    <source>
        <dbReference type="EMBL" id="EPF30808.1"/>
    </source>
</evidence>
<dbReference type="GO" id="GO:0005886">
    <property type="term" value="C:plasma membrane"/>
    <property type="evidence" value="ECO:0007669"/>
    <property type="project" value="UniProtKB-SubCell"/>
</dbReference>
<keyword evidence="26" id="KW-1185">Reference proteome</keyword>
<gene>
    <name evidence="25" type="ORF">HMPREF9194_01132</name>
</gene>
<comment type="pathway">
    <text evidence="4">Lipid metabolism.</text>
</comment>
<feature type="transmembrane region" description="Helical" evidence="24">
    <location>
        <begin position="186"/>
        <end position="207"/>
    </location>
</feature>
<keyword evidence="17" id="KW-1208">Phospholipid metabolism</keyword>
<dbReference type="GO" id="GO:0016024">
    <property type="term" value="P:CDP-diacylglycerol biosynthetic process"/>
    <property type="evidence" value="ECO:0007669"/>
    <property type="project" value="TreeGrafter"/>
</dbReference>
<keyword evidence="14" id="KW-0443">Lipid metabolism</keyword>
<evidence type="ECO:0000256" key="1">
    <source>
        <dbReference type="ARBA" id="ARBA00001698"/>
    </source>
</evidence>
<organism evidence="25 26">
    <name type="scientific">Treponema maltophilum ATCC 51939</name>
    <dbReference type="NCBI Taxonomy" id="1125699"/>
    <lineage>
        <taxon>Bacteria</taxon>
        <taxon>Pseudomonadati</taxon>
        <taxon>Spirochaetota</taxon>
        <taxon>Spirochaetia</taxon>
        <taxon>Spirochaetales</taxon>
        <taxon>Treponemataceae</taxon>
        <taxon>Treponema</taxon>
    </lineage>
</organism>
<comment type="pathway">
    <text evidence="3">Phospholipid metabolism; CDP-diacylglycerol biosynthesis; CDP-diacylglycerol from sn-glycerol 3-phosphate: step 3/3.</text>
</comment>
<evidence type="ECO:0000256" key="14">
    <source>
        <dbReference type="ARBA" id="ARBA00023098"/>
    </source>
</evidence>
<dbReference type="EC" id="2.7.7.41" evidence="6"/>
<keyword evidence="10" id="KW-0808">Transferase</keyword>
<proteinExistence type="inferred from homology"/>
<evidence type="ECO:0000256" key="23">
    <source>
        <dbReference type="ARBA" id="ARBA00033406"/>
    </source>
</evidence>
<name>S3JXV3_TREMA</name>
<evidence type="ECO:0000256" key="20">
    <source>
        <dbReference type="ARBA" id="ARBA00032253"/>
    </source>
</evidence>
<evidence type="ECO:0000256" key="13">
    <source>
        <dbReference type="ARBA" id="ARBA00022989"/>
    </source>
</evidence>
<evidence type="ECO:0000256" key="18">
    <source>
        <dbReference type="ARBA" id="ARBA00029893"/>
    </source>
</evidence>
<feature type="transmembrane region" description="Helical" evidence="24">
    <location>
        <begin position="116"/>
        <end position="141"/>
    </location>
</feature>
<feature type="transmembrane region" description="Helical" evidence="24">
    <location>
        <begin position="61"/>
        <end position="80"/>
    </location>
</feature>